<dbReference type="EMBL" id="NISK01000005">
    <property type="protein sequence ID" value="OWQ94067.1"/>
    <property type="molecule type" value="Genomic_DNA"/>
</dbReference>
<dbReference type="OrthoDB" id="1188001at2"/>
<evidence type="ECO:0000256" key="1">
    <source>
        <dbReference type="ARBA" id="ARBA00009580"/>
    </source>
</evidence>
<comment type="similarity">
    <text evidence="1">Belongs to the protein-tyrosine phosphatase family.</text>
</comment>
<name>A0A246JN75_9SPHN</name>
<dbReference type="PROSITE" id="PS00383">
    <property type="entry name" value="TYR_PHOSPHATASE_1"/>
    <property type="match status" value="1"/>
</dbReference>
<sequence length="262" mass="28835">MTMIAERVLPLTGIHNFRDYGGYAVEGGGRLRSGMLWRSAHHQDANDDDLVAIDKLGIETIIDLRGDDERALHPCRRPEGFSARVLYAEGNTAGLAPHLQAAGGTIDNDTARSRMIDVYAGMPYRPVLVNTLRLYLAALAEYDAPSLVHCVAGKDRTGFAVAIVHRLLGVHEDDLMHDYLLTNSAGKIEERIAQGGDVIRARYNSEIHDDAIRTLMSVNPIFLDAALATVRRDHGDVATYAEAVLNFTPDMRDAIVEKLVVY</sequence>
<evidence type="ECO:0000313" key="2">
    <source>
        <dbReference type="EMBL" id="OWQ94067.1"/>
    </source>
</evidence>
<organism evidence="2 3">
    <name type="scientific">Sphingopyxis bauzanensis</name>
    <dbReference type="NCBI Taxonomy" id="651663"/>
    <lineage>
        <taxon>Bacteria</taxon>
        <taxon>Pseudomonadati</taxon>
        <taxon>Pseudomonadota</taxon>
        <taxon>Alphaproteobacteria</taxon>
        <taxon>Sphingomonadales</taxon>
        <taxon>Sphingomonadaceae</taxon>
        <taxon>Sphingopyxis</taxon>
    </lineage>
</organism>
<dbReference type="Pfam" id="PF13350">
    <property type="entry name" value="Y_phosphatase3"/>
    <property type="match status" value="1"/>
</dbReference>
<dbReference type="PANTHER" id="PTHR31126">
    <property type="entry name" value="TYROSINE-PROTEIN PHOSPHATASE"/>
    <property type="match status" value="1"/>
</dbReference>
<dbReference type="RefSeq" id="WP_088443647.1">
    <property type="nucleotide sequence ID" value="NZ_BMMC01000022.1"/>
</dbReference>
<dbReference type="Gene3D" id="3.90.190.10">
    <property type="entry name" value="Protein tyrosine phosphatase superfamily"/>
    <property type="match status" value="1"/>
</dbReference>
<gene>
    <name evidence="2" type="ORF">CDQ92_18800</name>
</gene>
<dbReference type="InterPro" id="IPR016130">
    <property type="entry name" value="Tyr_Pase_AS"/>
</dbReference>
<dbReference type="Proteomes" id="UP000197361">
    <property type="component" value="Unassembled WGS sequence"/>
</dbReference>
<dbReference type="AlphaFoldDB" id="A0A246JN75"/>
<protein>
    <submittedName>
        <fullName evidence="2">Protein tyrosine phosphatase</fullName>
    </submittedName>
</protein>
<dbReference type="SUPFAM" id="SSF52799">
    <property type="entry name" value="(Phosphotyrosine protein) phosphatases II"/>
    <property type="match status" value="1"/>
</dbReference>
<dbReference type="GO" id="GO:0004721">
    <property type="term" value="F:phosphoprotein phosphatase activity"/>
    <property type="evidence" value="ECO:0007669"/>
    <property type="project" value="InterPro"/>
</dbReference>
<dbReference type="PANTHER" id="PTHR31126:SF1">
    <property type="entry name" value="TYROSINE SPECIFIC PROTEIN PHOSPHATASES DOMAIN-CONTAINING PROTEIN"/>
    <property type="match status" value="1"/>
</dbReference>
<dbReference type="InterPro" id="IPR026893">
    <property type="entry name" value="Tyr/Ser_Pase_IphP-type"/>
</dbReference>
<reference evidence="2 3" key="1">
    <citation type="journal article" date="2010" name="Int. J. Syst. Evol. Microbiol.">
        <title>Sphingopyxis bauzanensis sp. nov., a psychrophilic bacterium isolated from soil.</title>
        <authorList>
            <person name="Zhang D.C."/>
            <person name="Liu H.C."/>
            <person name="Xin Y.H."/>
            <person name="Zhou Y.G."/>
            <person name="Schinner F."/>
            <person name="Margesin R."/>
        </authorList>
    </citation>
    <scope>NUCLEOTIDE SEQUENCE [LARGE SCALE GENOMIC DNA]</scope>
    <source>
        <strain evidence="2 3">DSM 22271</strain>
    </source>
</reference>
<proteinExistence type="inferred from homology"/>
<comment type="caution">
    <text evidence="2">The sequence shown here is derived from an EMBL/GenBank/DDBJ whole genome shotgun (WGS) entry which is preliminary data.</text>
</comment>
<keyword evidence="3" id="KW-1185">Reference proteome</keyword>
<dbReference type="InterPro" id="IPR029021">
    <property type="entry name" value="Prot-tyrosine_phosphatase-like"/>
</dbReference>
<evidence type="ECO:0000313" key="3">
    <source>
        <dbReference type="Proteomes" id="UP000197361"/>
    </source>
</evidence>
<accession>A0A246JN75</accession>